<dbReference type="AlphaFoldDB" id="A0A6B3NH91"/>
<proteinExistence type="predicted"/>
<dbReference type="InterPro" id="IPR014968">
    <property type="entry name" value="XisI"/>
</dbReference>
<dbReference type="InterPro" id="IPR035943">
    <property type="entry name" value="XisI-like_sf"/>
</dbReference>
<reference evidence="1" key="1">
    <citation type="submission" date="2019-11" db="EMBL/GenBank/DDBJ databases">
        <title>Genomic insights into an expanded diversity of filamentous marine cyanobacteria reveals the extraordinary biosynthetic potential of Moorea and Okeania.</title>
        <authorList>
            <person name="Ferreira Leao T."/>
            <person name="Wang M."/>
            <person name="Moss N."/>
            <person name="Da Silva R."/>
            <person name="Sanders J."/>
            <person name="Nurk S."/>
            <person name="Gurevich A."/>
            <person name="Humphrey G."/>
            <person name="Reher R."/>
            <person name="Zhu Q."/>
            <person name="Belda-Ferre P."/>
            <person name="Glukhov E."/>
            <person name="Rex R."/>
            <person name="Dorrestein P.C."/>
            <person name="Knight R."/>
            <person name="Pevzner P."/>
            <person name="Gerwick W.H."/>
            <person name="Gerwick L."/>
        </authorList>
    </citation>
    <scope>NUCLEOTIDE SEQUENCE</scope>
    <source>
        <strain evidence="1">SIO1C4</strain>
    </source>
</reference>
<gene>
    <name evidence="1" type="ORF">F6J89_17600</name>
</gene>
<protein>
    <submittedName>
        <fullName evidence="1">XisI protein</fullName>
    </submittedName>
</protein>
<dbReference type="EMBL" id="JAAHFQ010000359">
    <property type="protein sequence ID" value="NER29384.1"/>
    <property type="molecule type" value="Genomic_DNA"/>
</dbReference>
<dbReference type="Pfam" id="PF08869">
    <property type="entry name" value="XisI"/>
    <property type="match status" value="1"/>
</dbReference>
<organism evidence="1">
    <name type="scientific">Symploca sp. SIO1C4</name>
    <dbReference type="NCBI Taxonomy" id="2607765"/>
    <lineage>
        <taxon>Bacteria</taxon>
        <taxon>Bacillati</taxon>
        <taxon>Cyanobacteriota</taxon>
        <taxon>Cyanophyceae</taxon>
        <taxon>Coleofasciculales</taxon>
        <taxon>Coleofasciculaceae</taxon>
        <taxon>Symploca</taxon>
    </lineage>
</organism>
<sequence length="111" mass="12875">MERLNQYRQWIQNLLTKQNKFKPSYGNLEQFTVFDTHNDHYQLTTVGWDGDRRVFSCLIHIDIKGDKIWIQHDGTEVGIANELVELGVSKQSIVIGFHDPNARKLTEFATG</sequence>
<evidence type="ECO:0000313" key="1">
    <source>
        <dbReference type="EMBL" id="NER29384.1"/>
    </source>
</evidence>
<name>A0A6B3NH91_9CYAN</name>
<dbReference type="CDD" id="cd16382">
    <property type="entry name" value="XisI-like"/>
    <property type="match status" value="1"/>
</dbReference>
<accession>A0A6B3NH91</accession>
<dbReference type="SUPFAM" id="SSF143847">
    <property type="entry name" value="XisI-like"/>
    <property type="match status" value="1"/>
</dbReference>
<comment type="caution">
    <text evidence="1">The sequence shown here is derived from an EMBL/GenBank/DDBJ whole genome shotgun (WGS) entry which is preliminary data.</text>
</comment>
<dbReference type="Gene3D" id="3.30.310.110">
    <property type="entry name" value="XisI-like"/>
    <property type="match status" value="1"/>
</dbReference>